<organism evidence="22 23">
    <name type="scientific">Populus trichocarpa</name>
    <name type="common">Western balsam poplar</name>
    <name type="synonym">Populus balsamifera subsp. trichocarpa</name>
    <dbReference type="NCBI Taxonomy" id="3694"/>
    <lineage>
        <taxon>Eukaryota</taxon>
        <taxon>Viridiplantae</taxon>
        <taxon>Streptophyta</taxon>
        <taxon>Embryophyta</taxon>
        <taxon>Tracheophyta</taxon>
        <taxon>Spermatophyta</taxon>
        <taxon>Magnoliopsida</taxon>
        <taxon>eudicotyledons</taxon>
        <taxon>Gunneridae</taxon>
        <taxon>Pentapetalae</taxon>
        <taxon>rosids</taxon>
        <taxon>fabids</taxon>
        <taxon>Malpighiales</taxon>
        <taxon>Salicaceae</taxon>
        <taxon>Saliceae</taxon>
        <taxon>Populus</taxon>
    </lineage>
</organism>
<keyword evidence="7" id="KW-0677">Repeat</keyword>
<dbReference type="InterPro" id="IPR018097">
    <property type="entry name" value="EGF_Ca-bd_CS"/>
</dbReference>
<dbReference type="InterPro" id="IPR000719">
    <property type="entry name" value="Prot_kinase_dom"/>
</dbReference>
<evidence type="ECO:0000256" key="8">
    <source>
        <dbReference type="ARBA" id="ARBA00022741"/>
    </source>
</evidence>
<protein>
    <recommendedName>
        <fullName evidence="21">Protein kinase domain-containing protein</fullName>
    </recommendedName>
</protein>
<evidence type="ECO:0000313" key="23">
    <source>
        <dbReference type="Proteomes" id="UP000006729"/>
    </source>
</evidence>
<feature type="compositionally biased region" description="Polar residues" evidence="18">
    <location>
        <begin position="695"/>
        <end position="713"/>
    </location>
</feature>
<evidence type="ECO:0000256" key="19">
    <source>
        <dbReference type="SAM" id="Phobius"/>
    </source>
</evidence>
<feature type="signal peptide" evidence="20">
    <location>
        <begin position="1"/>
        <end position="24"/>
    </location>
</feature>
<dbReference type="InterPro" id="IPR045274">
    <property type="entry name" value="WAK-like"/>
</dbReference>
<comment type="catalytic activity">
    <reaction evidence="16">
        <text>L-threonyl-[protein] + ATP = O-phospho-L-threonyl-[protein] + ADP + H(+)</text>
        <dbReference type="Rhea" id="RHEA:46608"/>
        <dbReference type="Rhea" id="RHEA-COMP:11060"/>
        <dbReference type="Rhea" id="RHEA-COMP:11605"/>
        <dbReference type="ChEBI" id="CHEBI:15378"/>
        <dbReference type="ChEBI" id="CHEBI:30013"/>
        <dbReference type="ChEBI" id="CHEBI:30616"/>
        <dbReference type="ChEBI" id="CHEBI:61977"/>
        <dbReference type="ChEBI" id="CHEBI:456216"/>
    </reaction>
</comment>
<evidence type="ECO:0000256" key="14">
    <source>
        <dbReference type="ARBA" id="ARBA00023180"/>
    </source>
</evidence>
<dbReference type="CDD" id="cd14066">
    <property type="entry name" value="STKc_IRAK"/>
    <property type="match status" value="1"/>
</dbReference>
<evidence type="ECO:0000256" key="1">
    <source>
        <dbReference type="ARBA" id="ARBA00004479"/>
    </source>
</evidence>
<dbReference type="GO" id="GO:0030247">
    <property type="term" value="F:polysaccharide binding"/>
    <property type="evidence" value="ECO:0007669"/>
    <property type="project" value="InterPro"/>
</dbReference>
<keyword evidence="23" id="KW-1185">Reference proteome</keyword>
<sequence length="726" mass="79828">MRLQRWVFLLMMLLLVAAITGATANPDVKDGCQERCGDVIVPYPFGIGEQRCAMNENFFLHCNSTDDGHHELWFGENIPARNISLLNGTVTVGIDPSLYCYNKSGRQSQLFNQSISLGSGPFTFSDSRNMFTAVGCDTIAMVTNMDATFGAACLSLCTRNVTMSKNNSCSGSGCCQTSIPKGLKSLDITIQSFNNHTDVFEFNPCGFAFLEDKDSLDLSDWPLSRTPKPNDTSNVVIEWVAQTETCEKAQANKSSYACGINTNCNYSDNGQGYRCACNEGFEGNPYLEKGCQDIDECKYPETYTCYGKCHNTIGDYECKCSLGMHGDGKVGCQGFAITTIIAVVGAIVSLVIICLLLFMILSKRRKDKNFRENGGMVLKHQRVRIFSEAELTKATNNYDDDKKLGEGGFGSVYKGVLADNTVVAVKKSKGVDKAQMNEDFQHEICVVSQVNHKNVVKLLGLCLETKVPLLVYEFISNGTLFKHIHDKRSQVLASWSNRLRIASEAALALDYLHSLADPPVIHGDVKSVNILLDDNYTAKVADFGASVLISPGQTNILATKIQGTFGYLDPEYLMTGNLTEKSDVYSFGVVLVELLTGEKPNSNAKSGKKRNFIQYFNSALENNDVFGILDFQAADEAEMDEIEAVAELAKRCLNSTGVNRPSMKEVSEELAKLKALNQKSWAQQNSDETEHLLGESSQSFRNNASPPTSQSQTVISLEIENYTDSI</sequence>
<keyword evidence="12 19" id="KW-0472">Membrane</keyword>
<evidence type="ECO:0000256" key="9">
    <source>
        <dbReference type="ARBA" id="ARBA00022777"/>
    </source>
</evidence>
<dbReference type="Gramene" id="Potri.009G154600.1.v4.1">
    <property type="protein sequence ID" value="Potri.009G154600.1.v4.1"/>
    <property type="gene ID" value="Potri.009G154600.v4.1"/>
</dbReference>
<dbReference type="SUPFAM" id="SSF56112">
    <property type="entry name" value="Protein kinase-like (PK-like)"/>
    <property type="match status" value="1"/>
</dbReference>
<dbReference type="GO" id="GO:0007166">
    <property type="term" value="P:cell surface receptor signaling pathway"/>
    <property type="evidence" value="ECO:0000318"/>
    <property type="project" value="GO_Central"/>
</dbReference>
<gene>
    <name evidence="22" type="ORF">POPTR_009G154600</name>
</gene>
<dbReference type="Pfam" id="PF08488">
    <property type="entry name" value="WAK"/>
    <property type="match status" value="1"/>
</dbReference>
<dbReference type="GO" id="GO:0004674">
    <property type="term" value="F:protein serine/threonine kinase activity"/>
    <property type="evidence" value="ECO:0007669"/>
    <property type="project" value="UniProtKB-KW"/>
</dbReference>
<keyword evidence="5 19" id="KW-0812">Transmembrane</keyword>
<proteinExistence type="predicted"/>
<dbReference type="CDD" id="cd00054">
    <property type="entry name" value="EGF_CA"/>
    <property type="match status" value="1"/>
</dbReference>
<dbReference type="SMART" id="SM00220">
    <property type="entry name" value="S_TKc"/>
    <property type="match status" value="1"/>
</dbReference>
<dbReference type="PROSITE" id="PS01187">
    <property type="entry name" value="EGF_CA"/>
    <property type="match status" value="1"/>
</dbReference>
<dbReference type="InterPro" id="IPR025287">
    <property type="entry name" value="WAK_GUB"/>
</dbReference>
<keyword evidence="10 17" id="KW-0067">ATP-binding</keyword>
<feature type="binding site" evidence="17">
    <location>
        <position position="427"/>
    </location>
    <ligand>
        <name>ATP</name>
        <dbReference type="ChEBI" id="CHEBI:30616"/>
    </ligand>
</feature>
<dbReference type="InterPro" id="IPR011009">
    <property type="entry name" value="Kinase-like_dom_sf"/>
</dbReference>
<evidence type="ECO:0000256" key="2">
    <source>
        <dbReference type="ARBA" id="ARBA00022527"/>
    </source>
</evidence>
<dbReference type="InterPro" id="IPR017441">
    <property type="entry name" value="Protein_kinase_ATP_BS"/>
</dbReference>
<dbReference type="SUPFAM" id="SSF57184">
    <property type="entry name" value="Growth factor receptor domain"/>
    <property type="match status" value="1"/>
</dbReference>
<dbReference type="PROSITE" id="PS00010">
    <property type="entry name" value="ASX_HYDROXYL"/>
    <property type="match status" value="1"/>
</dbReference>
<evidence type="ECO:0000259" key="21">
    <source>
        <dbReference type="PROSITE" id="PS50011"/>
    </source>
</evidence>
<evidence type="ECO:0000313" key="22">
    <source>
        <dbReference type="EMBL" id="PNT21547.2"/>
    </source>
</evidence>
<dbReference type="PANTHER" id="PTHR27005:SF315">
    <property type="entry name" value="PROTEIN KINASE DOMAIN-CONTAINING PROTEIN"/>
    <property type="match status" value="1"/>
</dbReference>
<dbReference type="OMA" id="IACMERR"/>
<dbReference type="GO" id="GO:0005524">
    <property type="term" value="F:ATP binding"/>
    <property type="evidence" value="ECO:0007669"/>
    <property type="project" value="UniProtKB-UniRule"/>
</dbReference>
<dbReference type="PROSITE" id="PS50011">
    <property type="entry name" value="PROTEIN_KINASE_DOM"/>
    <property type="match status" value="1"/>
</dbReference>
<comment type="catalytic activity">
    <reaction evidence="15">
        <text>L-seryl-[protein] + ATP = O-phospho-L-seryl-[protein] + ADP + H(+)</text>
        <dbReference type="Rhea" id="RHEA:17989"/>
        <dbReference type="Rhea" id="RHEA-COMP:9863"/>
        <dbReference type="Rhea" id="RHEA-COMP:11604"/>
        <dbReference type="ChEBI" id="CHEBI:15378"/>
        <dbReference type="ChEBI" id="CHEBI:29999"/>
        <dbReference type="ChEBI" id="CHEBI:30616"/>
        <dbReference type="ChEBI" id="CHEBI:83421"/>
        <dbReference type="ChEBI" id="CHEBI:456216"/>
    </reaction>
</comment>
<keyword evidence="6 20" id="KW-0732">Signal</keyword>
<reference evidence="22 23" key="1">
    <citation type="journal article" date="2006" name="Science">
        <title>The genome of black cottonwood, Populus trichocarpa (Torr. &amp; Gray).</title>
        <authorList>
            <person name="Tuskan G.A."/>
            <person name="Difazio S."/>
            <person name="Jansson S."/>
            <person name="Bohlmann J."/>
            <person name="Grigoriev I."/>
            <person name="Hellsten U."/>
            <person name="Putnam N."/>
            <person name="Ralph S."/>
            <person name="Rombauts S."/>
            <person name="Salamov A."/>
            <person name="Schein J."/>
            <person name="Sterck L."/>
            <person name="Aerts A."/>
            <person name="Bhalerao R.R."/>
            <person name="Bhalerao R.P."/>
            <person name="Blaudez D."/>
            <person name="Boerjan W."/>
            <person name="Brun A."/>
            <person name="Brunner A."/>
            <person name="Busov V."/>
            <person name="Campbell M."/>
            <person name="Carlson J."/>
            <person name="Chalot M."/>
            <person name="Chapman J."/>
            <person name="Chen G.L."/>
            <person name="Cooper D."/>
            <person name="Coutinho P.M."/>
            <person name="Couturier J."/>
            <person name="Covert S."/>
            <person name="Cronk Q."/>
            <person name="Cunningham R."/>
            <person name="Davis J."/>
            <person name="Degroeve S."/>
            <person name="Dejardin A."/>
            <person name="Depamphilis C."/>
            <person name="Detter J."/>
            <person name="Dirks B."/>
            <person name="Dubchak I."/>
            <person name="Duplessis S."/>
            <person name="Ehlting J."/>
            <person name="Ellis B."/>
            <person name="Gendler K."/>
            <person name="Goodstein D."/>
            <person name="Gribskov M."/>
            <person name="Grimwood J."/>
            <person name="Groover A."/>
            <person name="Gunter L."/>
            <person name="Hamberger B."/>
            <person name="Heinze B."/>
            <person name="Helariutta Y."/>
            <person name="Henrissat B."/>
            <person name="Holligan D."/>
            <person name="Holt R."/>
            <person name="Huang W."/>
            <person name="Islam-Faridi N."/>
            <person name="Jones S."/>
            <person name="Jones-Rhoades M."/>
            <person name="Jorgensen R."/>
            <person name="Joshi C."/>
            <person name="Kangasjarvi J."/>
            <person name="Karlsson J."/>
            <person name="Kelleher C."/>
            <person name="Kirkpatrick R."/>
            <person name="Kirst M."/>
            <person name="Kohler A."/>
            <person name="Kalluri U."/>
            <person name="Larimer F."/>
            <person name="Leebens-Mack J."/>
            <person name="Leple J.C."/>
            <person name="Locascio P."/>
            <person name="Lou Y."/>
            <person name="Lucas S."/>
            <person name="Martin F."/>
            <person name="Montanini B."/>
            <person name="Napoli C."/>
            <person name="Nelson D.R."/>
            <person name="Nelson C."/>
            <person name="Nieminen K."/>
            <person name="Nilsson O."/>
            <person name="Pereda V."/>
            <person name="Peter G."/>
            <person name="Philippe R."/>
            <person name="Pilate G."/>
            <person name="Poliakov A."/>
            <person name="Razumovskaya J."/>
            <person name="Richardson P."/>
            <person name="Rinaldi C."/>
            <person name="Ritland K."/>
            <person name="Rouze P."/>
            <person name="Ryaboy D."/>
            <person name="Schmutz J."/>
            <person name="Schrader J."/>
            <person name="Segerman B."/>
            <person name="Shin H."/>
            <person name="Siddiqui A."/>
            <person name="Sterky F."/>
            <person name="Terry A."/>
            <person name="Tsai C.J."/>
            <person name="Uberbacher E."/>
            <person name="Unneberg P."/>
            <person name="Vahala J."/>
            <person name="Wall K."/>
            <person name="Wessler S."/>
            <person name="Yang G."/>
            <person name="Yin T."/>
            <person name="Douglas C."/>
            <person name="Marra M."/>
            <person name="Sandberg G."/>
            <person name="Van de Peer Y."/>
            <person name="Rokhsar D."/>
        </authorList>
    </citation>
    <scope>NUCLEOTIDE SEQUENCE [LARGE SCALE GENOMIC DNA]</scope>
    <source>
        <strain evidence="23">cv. Nisqually</strain>
    </source>
</reference>
<keyword evidence="4" id="KW-0808">Transferase</keyword>
<feature type="transmembrane region" description="Helical" evidence="19">
    <location>
        <begin position="335"/>
        <end position="361"/>
    </location>
</feature>
<feature type="domain" description="Protein kinase" evidence="21">
    <location>
        <begin position="398"/>
        <end position="673"/>
    </location>
</feature>
<dbReference type="InterPro" id="IPR009030">
    <property type="entry name" value="Growth_fac_rcpt_cys_sf"/>
</dbReference>
<evidence type="ECO:0000256" key="13">
    <source>
        <dbReference type="ARBA" id="ARBA00023157"/>
    </source>
</evidence>
<evidence type="ECO:0000256" key="12">
    <source>
        <dbReference type="ARBA" id="ARBA00023136"/>
    </source>
</evidence>
<evidence type="ECO:0000256" key="17">
    <source>
        <dbReference type="PROSITE-ProRule" id="PRU10141"/>
    </source>
</evidence>
<keyword evidence="13" id="KW-1015">Disulfide bond</keyword>
<dbReference type="SMART" id="SM00179">
    <property type="entry name" value="EGF_CA"/>
    <property type="match status" value="1"/>
</dbReference>
<evidence type="ECO:0000256" key="10">
    <source>
        <dbReference type="ARBA" id="ARBA00022840"/>
    </source>
</evidence>
<dbReference type="InterPro" id="IPR008271">
    <property type="entry name" value="Ser/Thr_kinase_AS"/>
</dbReference>
<dbReference type="Gene3D" id="3.30.200.20">
    <property type="entry name" value="Phosphorylase Kinase, domain 1"/>
    <property type="match status" value="1"/>
</dbReference>
<dbReference type="InterPro" id="IPR000742">
    <property type="entry name" value="EGF"/>
</dbReference>
<dbReference type="Gene3D" id="1.10.510.10">
    <property type="entry name" value="Transferase(Phosphotransferase) domain 1"/>
    <property type="match status" value="1"/>
</dbReference>
<keyword evidence="14" id="KW-0325">Glycoprotein</keyword>
<dbReference type="InParanoid" id="A0A2K1Z8E3"/>
<dbReference type="AlphaFoldDB" id="A0A2K1Z8E3"/>
<comment type="subcellular location">
    <subcellularLocation>
        <location evidence="1">Membrane</location>
        <topology evidence="1">Single-pass type I membrane protein</topology>
    </subcellularLocation>
</comment>
<evidence type="ECO:0000256" key="6">
    <source>
        <dbReference type="ARBA" id="ARBA00022729"/>
    </source>
</evidence>
<dbReference type="InterPro" id="IPR001881">
    <property type="entry name" value="EGF-like_Ca-bd_dom"/>
</dbReference>
<evidence type="ECO:0000256" key="15">
    <source>
        <dbReference type="ARBA" id="ARBA00047558"/>
    </source>
</evidence>
<dbReference type="Gene3D" id="2.10.25.10">
    <property type="entry name" value="Laminin"/>
    <property type="match status" value="1"/>
</dbReference>
<dbReference type="InterPro" id="IPR001245">
    <property type="entry name" value="Ser-Thr/Tyr_kinase_cat_dom"/>
</dbReference>
<evidence type="ECO:0000256" key="3">
    <source>
        <dbReference type="ARBA" id="ARBA00022536"/>
    </source>
</evidence>
<dbReference type="SMR" id="A0A2K1Z8E3"/>
<keyword evidence="8 17" id="KW-0547">Nucleotide-binding</keyword>
<keyword evidence="3" id="KW-0245">EGF-like domain</keyword>
<dbReference type="InterPro" id="IPR000152">
    <property type="entry name" value="EGF-type_Asp/Asn_hydroxyl_site"/>
</dbReference>
<dbReference type="PANTHER" id="PTHR27005">
    <property type="entry name" value="WALL-ASSOCIATED RECEPTOR KINASE-LIKE 21"/>
    <property type="match status" value="1"/>
</dbReference>
<accession>A0A2K1Z8E3</accession>
<evidence type="ECO:0000256" key="18">
    <source>
        <dbReference type="SAM" id="MobiDB-lite"/>
    </source>
</evidence>
<dbReference type="Proteomes" id="UP000006729">
    <property type="component" value="Chromosome 9"/>
</dbReference>
<evidence type="ECO:0000256" key="11">
    <source>
        <dbReference type="ARBA" id="ARBA00022989"/>
    </source>
</evidence>
<evidence type="ECO:0000256" key="16">
    <source>
        <dbReference type="ARBA" id="ARBA00047951"/>
    </source>
</evidence>
<evidence type="ECO:0000256" key="4">
    <source>
        <dbReference type="ARBA" id="ARBA00022679"/>
    </source>
</evidence>
<dbReference type="FunFam" id="1.10.510.10:FF:000084">
    <property type="entry name" value="Wall-associated receptor kinase 2"/>
    <property type="match status" value="1"/>
</dbReference>
<keyword evidence="11 19" id="KW-1133">Transmembrane helix</keyword>
<dbReference type="PROSITE" id="PS00107">
    <property type="entry name" value="PROTEIN_KINASE_ATP"/>
    <property type="match status" value="1"/>
</dbReference>
<dbReference type="PROSITE" id="PS00108">
    <property type="entry name" value="PROTEIN_KINASE_ST"/>
    <property type="match status" value="1"/>
</dbReference>
<feature type="chain" id="PRO_5018099684" description="Protein kinase domain-containing protein" evidence="20">
    <location>
        <begin position="25"/>
        <end position="726"/>
    </location>
</feature>
<feature type="region of interest" description="Disordered" evidence="18">
    <location>
        <begin position="681"/>
        <end position="713"/>
    </location>
</feature>
<name>A0A2K1Z8E3_POPTR</name>
<keyword evidence="9" id="KW-0418">Kinase</keyword>
<dbReference type="Pfam" id="PF07714">
    <property type="entry name" value="PK_Tyr_Ser-Thr"/>
    <property type="match status" value="1"/>
</dbReference>
<dbReference type="GO" id="GO:0005509">
    <property type="term" value="F:calcium ion binding"/>
    <property type="evidence" value="ECO:0007669"/>
    <property type="project" value="InterPro"/>
</dbReference>
<evidence type="ECO:0000256" key="5">
    <source>
        <dbReference type="ARBA" id="ARBA00022692"/>
    </source>
</evidence>
<dbReference type="Pfam" id="PF13947">
    <property type="entry name" value="GUB_WAK_bind"/>
    <property type="match status" value="1"/>
</dbReference>
<dbReference type="FunFam" id="2.10.25.10:FF:000628">
    <property type="entry name" value="Wall-associated receptor kinase 2"/>
    <property type="match status" value="1"/>
</dbReference>
<dbReference type="SMART" id="SM00181">
    <property type="entry name" value="EGF"/>
    <property type="match status" value="2"/>
</dbReference>
<dbReference type="GO" id="GO:0005886">
    <property type="term" value="C:plasma membrane"/>
    <property type="evidence" value="ECO:0000318"/>
    <property type="project" value="GO_Central"/>
</dbReference>
<dbReference type="InterPro" id="IPR013695">
    <property type="entry name" value="WAK"/>
</dbReference>
<dbReference type="FunFam" id="3.30.200.20:FF:000337">
    <property type="entry name" value="Wall-associated receptor kinase 3"/>
    <property type="match status" value="1"/>
</dbReference>
<evidence type="ECO:0000256" key="7">
    <source>
        <dbReference type="ARBA" id="ARBA00022737"/>
    </source>
</evidence>
<dbReference type="EMBL" id="CM009298">
    <property type="protein sequence ID" value="PNT21547.2"/>
    <property type="molecule type" value="Genomic_DNA"/>
</dbReference>
<evidence type="ECO:0000256" key="20">
    <source>
        <dbReference type="SAM" id="SignalP"/>
    </source>
</evidence>
<keyword evidence="2" id="KW-0723">Serine/threonine-protein kinase</keyword>